<reference evidence="2" key="1">
    <citation type="submission" date="2023-06" db="EMBL/GenBank/DDBJ databases">
        <authorList>
            <consortium name="Lawrence Berkeley National Laboratory"/>
            <person name="Ahrendt S."/>
            <person name="Sahu N."/>
            <person name="Indic B."/>
            <person name="Wong-Bajracharya J."/>
            <person name="Merenyi Z."/>
            <person name="Ke H.-M."/>
            <person name="Monk M."/>
            <person name="Kocsube S."/>
            <person name="Drula E."/>
            <person name="Lipzen A."/>
            <person name="Balint B."/>
            <person name="Henrissat B."/>
            <person name="Andreopoulos B."/>
            <person name="Martin F.M."/>
            <person name="Harder C.B."/>
            <person name="Rigling D."/>
            <person name="Ford K.L."/>
            <person name="Foster G.D."/>
            <person name="Pangilinan J."/>
            <person name="Papanicolaou A."/>
            <person name="Barry K."/>
            <person name="LaButti K."/>
            <person name="Viragh M."/>
            <person name="Koriabine M."/>
            <person name="Yan M."/>
            <person name="Riley R."/>
            <person name="Champramary S."/>
            <person name="Plett K.L."/>
            <person name="Tsai I.J."/>
            <person name="Slot J."/>
            <person name="Sipos G."/>
            <person name="Plett J."/>
            <person name="Nagy L.G."/>
            <person name="Grigoriev I.V."/>
        </authorList>
    </citation>
    <scope>NUCLEOTIDE SEQUENCE</scope>
    <source>
        <strain evidence="2">ICMP 16352</strain>
    </source>
</reference>
<accession>A0AA39NT28</accession>
<sequence>MYSNLPPTPSRSSPANLDRWEASEDLQPTLPTLSSMSGWSSDYVTPTRPSHPTNTPFWVNSPLQPAPDTPAPPAVTPPSDDVFAFGPSPVKRQQLHLFAELGNIQGGLSLPDMLTHLFSLTVQFNLHNKCFEGDQNAETMAGLLQDLKSQLVKGFDFTKAQKDNIRFLGRDILYDPQRTAYRDIEDEIFQSQRCLLREKDTLGFKNVFGIPSREHLLCSEV</sequence>
<dbReference type="EMBL" id="JAUEPR010000052">
    <property type="protein sequence ID" value="KAK0471276.1"/>
    <property type="molecule type" value="Genomic_DNA"/>
</dbReference>
<feature type="compositionally biased region" description="Polar residues" evidence="1">
    <location>
        <begin position="1"/>
        <end position="15"/>
    </location>
</feature>
<evidence type="ECO:0000313" key="2">
    <source>
        <dbReference type="EMBL" id="KAK0471276.1"/>
    </source>
</evidence>
<feature type="compositionally biased region" description="Pro residues" evidence="1">
    <location>
        <begin position="64"/>
        <end position="76"/>
    </location>
</feature>
<protein>
    <submittedName>
        <fullName evidence="2">Uncharacterized protein</fullName>
    </submittedName>
</protein>
<keyword evidence="3" id="KW-1185">Reference proteome</keyword>
<gene>
    <name evidence="2" type="ORF">IW261DRAFT_1425262</name>
</gene>
<organism evidence="2 3">
    <name type="scientific">Armillaria novae-zelandiae</name>
    <dbReference type="NCBI Taxonomy" id="153914"/>
    <lineage>
        <taxon>Eukaryota</taxon>
        <taxon>Fungi</taxon>
        <taxon>Dikarya</taxon>
        <taxon>Basidiomycota</taxon>
        <taxon>Agaricomycotina</taxon>
        <taxon>Agaricomycetes</taxon>
        <taxon>Agaricomycetidae</taxon>
        <taxon>Agaricales</taxon>
        <taxon>Marasmiineae</taxon>
        <taxon>Physalacriaceae</taxon>
        <taxon>Armillaria</taxon>
    </lineage>
</organism>
<dbReference type="Proteomes" id="UP001175227">
    <property type="component" value="Unassembled WGS sequence"/>
</dbReference>
<evidence type="ECO:0000256" key="1">
    <source>
        <dbReference type="SAM" id="MobiDB-lite"/>
    </source>
</evidence>
<proteinExistence type="predicted"/>
<comment type="caution">
    <text evidence="2">The sequence shown here is derived from an EMBL/GenBank/DDBJ whole genome shotgun (WGS) entry which is preliminary data.</text>
</comment>
<name>A0AA39NT28_9AGAR</name>
<evidence type="ECO:0000313" key="3">
    <source>
        <dbReference type="Proteomes" id="UP001175227"/>
    </source>
</evidence>
<feature type="region of interest" description="Disordered" evidence="1">
    <location>
        <begin position="1"/>
        <end position="78"/>
    </location>
</feature>
<dbReference type="AlphaFoldDB" id="A0AA39NT28"/>
<feature type="compositionally biased region" description="Polar residues" evidence="1">
    <location>
        <begin position="29"/>
        <end position="63"/>
    </location>
</feature>